<organism evidence="1 2">
    <name type="scientific">Paramuricea clavata</name>
    <name type="common">Red gorgonian</name>
    <name type="synonym">Violescent sea-whip</name>
    <dbReference type="NCBI Taxonomy" id="317549"/>
    <lineage>
        <taxon>Eukaryota</taxon>
        <taxon>Metazoa</taxon>
        <taxon>Cnidaria</taxon>
        <taxon>Anthozoa</taxon>
        <taxon>Octocorallia</taxon>
        <taxon>Malacalcyonacea</taxon>
        <taxon>Plexauridae</taxon>
        <taxon>Paramuricea</taxon>
    </lineage>
</organism>
<reference evidence="1" key="1">
    <citation type="submission" date="2020-04" db="EMBL/GenBank/DDBJ databases">
        <authorList>
            <person name="Alioto T."/>
            <person name="Alioto T."/>
            <person name="Gomez Garrido J."/>
        </authorList>
    </citation>
    <scope>NUCLEOTIDE SEQUENCE</scope>
    <source>
        <strain evidence="1">A484AB</strain>
    </source>
</reference>
<dbReference type="OrthoDB" id="10460887at2759"/>
<dbReference type="EMBL" id="CACRXK020025590">
    <property type="protein sequence ID" value="CAB4039580.1"/>
    <property type="molecule type" value="Genomic_DNA"/>
</dbReference>
<feature type="non-terminal residue" evidence="1">
    <location>
        <position position="157"/>
    </location>
</feature>
<evidence type="ECO:0000313" key="2">
    <source>
        <dbReference type="Proteomes" id="UP001152795"/>
    </source>
</evidence>
<name>A0A7D9K0H3_PARCT</name>
<dbReference type="AlphaFoldDB" id="A0A7D9K0H3"/>
<comment type="caution">
    <text evidence="1">The sequence shown here is derived from an EMBL/GenBank/DDBJ whole genome shotgun (WGS) entry which is preliminary data.</text>
</comment>
<sequence length="157" mass="18216">CDLVAHTKELVSKAKQIWFRVYLFTIVSEISIMYLHVFIITFAAWISFSFAEPVESNHGLGPCNEENYGRRELIKGSDGKETVLICFKEGGFYSWKKGATETELDETGGVMEDVMLKREAATEFFQRDRRDLNHECYSECCNWEEVREHYEHDIPAA</sequence>
<feature type="non-terminal residue" evidence="1">
    <location>
        <position position="1"/>
    </location>
</feature>
<keyword evidence="2" id="KW-1185">Reference proteome</keyword>
<proteinExistence type="predicted"/>
<protein>
    <submittedName>
        <fullName evidence="1">Uncharacterized protein</fullName>
    </submittedName>
</protein>
<evidence type="ECO:0000313" key="1">
    <source>
        <dbReference type="EMBL" id="CAB4039580.1"/>
    </source>
</evidence>
<gene>
    <name evidence="1" type="ORF">PACLA_8A088787</name>
</gene>
<dbReference type="Proteomes" id="UP001152795">
    <property type="component" value="Unassembled WGS sequence"/>
</dbReference>
<accession>A0A7D9K0H3</accession>